<feature type="transmembrane region" description="Helical" evidence="3">
    <location>
        <begin position="353"/>
        <end position="377"/>
    </location>
</feature>
<feature type="region of interest" description="Disordered" evidence="2">
    <location>
        <begin position="144"/>
        <end position="167"/>
    </location>
</feature>
<dbReference type="PANTHER" id="PTHR11360:SF284">
    <property type="entry name" value="EG:103B4.3 PROTEIN-RELATED"/>
    <property type="match status" value="1"/>
</dbReference>
<sequence>HLCWTVIVLPLEIGPLSSRLSHKIGCRWTVILGGALSGAGYTLSYFGNSLNYLLVTYGCVSGIGCGLVYTPVVAVISHFFTRRRQFATAVAVSGAGIGNLCFPPLLQHLVDMYGWRGAMLVCGSLALNMCICGALLRPSPPHASPTNSTCDSKLVDASAEPPVENRRDDATTRLRRTATRLQRTLLGAHGAELLSDVRLLVLLLDNMLFIGSMMVVIIMLNDYVTYCGISPDDSTYILSIFGVFNMSGRLLAGVVTLHRHIDSMTTFCFSMAAMGAISMAIAPTRHYAGFAIVAAAFGSAYGMGTSAMPSALADMFGTEKLLHSFGFINFASGLGGVVAAPLAGWLYDVTKSYYVMFTFGGCLSLFGSFIMAAMLHWQHYRGCCCRPSVRDATHPSKTIVPKYCANDIVKAPAELQVILTE</sequence>
<feature type="transmembrane region" description="Helical" evidence="3">
    <location>
        <begin position="118"/>
        <end position="136"/>
    </location>
</feature>
<feature type="transmembrane region" description="Helical" evidence="3">
    <location>
        <begin position="86"/>
        <end position="106"/>
    </location>
</feature>
<feature type="domain" description="Major facilitator superfamily (MFS) profile" evidence="4">
    <location>
        <begin position="1"/>
        <end position="379"/>
    </location>
</feature>
<feature type="transmembrane region" description="Helical" evidence="3">
    <location>
        <begin position="288"/>
        <end position="313"/>
    </location>
</feature>
<keyword evidence="3" id="KW-1133">Transmembrane helix</keyword>
<evidence type="ECO:0000259" key="4">
    <source>
        <dbReference type="PROSITE" id="PS50850"/>
    </source>
</evidence>
<dbReference type="SUPFAM" id="SSF103473">
    <property type="entry name" value="MFS general substrate transporter"/>
    <property type="match status" value="1"/>
</dbReference>
<feature type="transmembrane region" description="Helical" evidence="3">
    <location>
        <begin position="264"/>
        <end position="282"/>
    </location>
</feature>
<keyword evidence="3" id="KW-0812">Transmembrane</keyword>
<dbReference type="RefSeq" id="XP_014663153.1">
    <property type="nucleotide sequence ID" value="XM_014807667.1"/>
</dbReference>
<feature type="transmembrane region" description="Helical" evidence="3">
    <location>
        <begin position="236"/>
        <end position="257"/>
    </location>
</feature>
<evidence type="ECO:0000256" key="1">
    <source>
        <dbReference type="ARBA" id="ARBA00004141"/>
    </source>
</evidence>
<dbReference type="InterPro" id="IPR011701">
    <property type="entry name" value="MFS"/>
</dbReference>
<feature type="transmembrane region" description="Helical" evidence="3">
    <location>
        <begin position="28"/>
        <end position="46"/>
    </location>
</feature>
<dbReference type="InterPro" id="IPR050327">
    <property type="entry name" value="Proton-linked_MCT"/>
</dbReference>
<comment type="subcellular location">
    <subcellularLocation>
        <location evidence="1">Membrane</location>
        <topology evidence="1">Multi-pass membrane protein</topology>
    </subcellularLocation>
</comment>
<accession>A0ABM1DT82</accession>
<proteinExistence type="predicted"/>
<feature type="non-terminal residue" evidence="6">
    <location>
        <position position="1"/>
    </location>
</feature>
<dbReference type="Gene3D" id="1.20.1250.20">
    <property type="entry name" value="MFS general substrate transporter like domains"/>
    <property type="match status" value="1"/>
</dbReference>
<feature type="transmembrane region" description="Helical" evidence="3">
    <location>
        <begin position="52"/>
        <end position="74"/>
    </location>
</feature>
<dbReference type="Proteomes" id="UP000695022">
    <property type="component" value="Unplaced"/>
</dbReference>
<keyword evidence="5" id="KW-1185">Reference proteome</keyword>
<evidence type="ECO:0000256" key="3">
    <source>
        <dbReference type="SAM" id="Phobius"/>
    </source>
</evidence>
<dbReference type="Pfam" id="PF07690">
    <property type="entry name" value="MFS_1"/>
    <property type="match status" value="1"/>
</dbReference>
<protein>
    <submittedName>
        <fullName evidence="6">Monocarboxylate transporter 12-like</fullName>
    </submittedName>
</protein>
<organism evidence="5 6">
    <name type="scientific">Priapulus caudatus</name>
    <name type="common">Priapulid worm</name>
    <dbReference type="NCBI Taxonomy" id="37621"/>
    <lineage>
        <taxon>Eukaryota</taxon>
        <taxon>Metazoa</taxon>
        <taxon>Ecdysozoa</taxon>
        <taxon>Scalidophora</taxon>
        <taxon>Priapulida</taxon>
        <taxon>Priapulimorpha</taxon>
        <taxon>Priapulimorphida</taxon>
        <taxon>Priapulidae</taxon>
        <taxon>Priapulus</taxon>
    </lineage>
</organism>
<dbReference type="GeneID" id="106805897"/>
<dbReference type="PANTHER" id="PTHR11360">
    <property type="entry name" value="MONOCARBOXYLATE TRANSPORTER"/>
    <property type="match status" value="1"/>
</dbReference>
<dbReference type="PROSITE" id="PS50850">
    <property type="entry name" value="MFS"/>
    <property type="match status" value="1"/>
</dbReference>
<dbReference type="InterPro" id="IPR036259">
    <property type="entry name" value="MFS_trans_sf"/>
</dbReference>
<gene>
    <name evidence="6" type="primary">LOC106805897</name>
</gene>
<reference evidence="6" key="1">
    <citation type="submission" date="2025-08" db="UniProtKB">
        <authorList>
            <consortium name="RefSeq"/>
        </authorList>
    </citation>
    <scope>IDENTIFICATION</scope>
</reference>
<evidence type="ECO:0000313" key="5">
    <source>
        <dbReference type="Proteomes" id="UP000695022"/>
    </source>
</evidence>
<feature type="transmembrane region" description="Helical" evidence="3">
    <location>
        <begin position="199"/>
        <end position="220"/>
    </location>
</feature>
<name>A0ABM1DT82_PRICU</name>
<feature type="transmembrane region" description="Helical" evidence="3">
    <location>
        <begin position="325"/>
        <end position="347"/>
    </location>
</feature>
<keyword evidence="3" id="KW-0472">Membrane</keyword>
<evidence type="ECO:0000313" key="6">
    <source>
        <dbReference type="RefSeq" id="XP_014663153.1"/>
    </source>
</evidence>
<evidence type="ECO:0000256" key="2">
    <source>
        <dbReference type="SAM" id="MobiDB-lite"/>
    </source>
</evidence>
<dbReference type="InterPro" id="IPR020846">
    <property type="entry name" value="MFS_dom"/>
</dbReference>